<dbReference type="Proteomes" id="UP000681794">
    <property type="component" value="Chromosome"/>
</dbReference>
<gene>
    <name evidence="1" type="ORF">KM842_01800</name>
</gene>
<protein>
    <submittedName>
        <fullName evidence="1">Uncharacterized protein</fullName>
    </submittedName>
</protein>
<sequence>MTDPTTADGVALPADTTDATGPAWTDDALLVVEAAVLAVPGVSDLYRARPTIGSAVAAVRRLGSAEAGPRIVADGSVLRLVIGTDGAAPAPGVARAVHDAVLAEAAASGRTPTRIDVRVARVG</sequence>
<evidence type="ECO:0000313" key="2">
    <source>
        <dbReference type="Proteomes" id="UP000681794"/>
    </source>
</evidence>
<accession>A0ACD1E4Y6</accession>
<name>A0ACD1E4Y6_9MICO</name>
<reference evidence="1" key="1">
    <citation type="submission" date="2021-06" db="EMBL/GenBank/DDBJ databases">
        <authorList>
            <person name="Ellington A.J."/>
            <person name="Bryan N.C."/>
            <person name="Christner B.C."/>
            <person name="Reisch C.R."/>
        </authorList>
    </citation>
    <scope>NUCLEOTIDE SEQUENCE</scope>
    <source>
        <strain evidence="1">L6-1</strain>
    </source>
</reference>
<dbReference type="EMBL" id="CP076544">
    <property type="protein sequence ID" value="QWS33964.1"/>
    <property type="molecule type" value="Genomic_DNA"/>
</dbReference>
<organism evidence="1 2">
    <name type="scientific">Curtobacterium aetherium</name>
    <dbReference type="NCBI Taxonomy" id="2841594"/>
    <lineage>
        <taxon>Bacteria</taxon>
        <taxon>Bacillati</taxon>
        <taxon>Actinomycetota</taxon>
        <taxon>Actinomycetes</taxon>
        <taxon>Micrococcales</taxon>
        <taxon>Microbacteriaceae</taxon>
        <taxon>Curtobacterium</taxon>
    </lineage>
</organism>
<proteinExistence type="predicted"/>
<evidence type="ECO:0000313" key="1">
    <source>
        <dbReference type="EMBL" id="QWS33964.1"/>
    </source>
</evidence>
<keyword evidence="2" id="KW-1185">Reference proteome</keyword>